<organism evidence="1 2">
    <name type="scientific">Araneus ventricosus</name>
    <name type="common">Orbweaver spider</name>
    <name type="synonym">Epeira ventricosa</name>
    <dbReference type="NCBI Taxonomy" id="182803"/>
    <lineage>
        <taxon>Eukaryota</taxon>
        <taxon>Metazoa</taxon>
        <taxon>Ecdysozoa</taxon>
        <taxon>Arthropoda</taxon>
        <taxon>Chelicerata</taxon>
        <taxon>Arachnida</taxon>
        <taxon>Araneae</taxon>
        <taxon>Araneomorphae</taxon>
        <taxon>Entelegynae</taxon>
        <taxon>Araneoidea</taxon>
        <taxon>Araneidae</taxon>
        <taxon>Araneus</taxon>
    </lineage>
</organism>
<evidence type="ECO:0000313" key="1">
    <source>
        <dbReference type="EMBL" id="GBM57056.1"/>
    </source>
</evidence>
<gene>
    <name evidence="1" type="ORF">AVEN_157022_1</name>
</gene>
<dbReference type="Proteomes" id="UP000499080">
    <property type="component" value="Unassembled WGS sequence"/>
</dbReference>
<accession>A0A4Y2GWG6</accession>
<proteinExistence type="predicted"/>
<dbReference type="EMBL" id="BGPR01001575">
    <property type="protein sequence ID" value="GBM57056.1"/>
    <property type="molecule type" value="Genomic_DNA"/>
</dbReference>
<name>A0A4Y2GWG6_ARAVE</name>
<comment type="caution">
    <text evidence="1">The sequence shown here is derived from an EMBL/GenBank/DDBJ whole genome shotgun (WGS) entry which is preliminary data.</text>
</comment>
<evidence type="ECO:0000313" key="2">
    <source>
        <dbReference type="Proteomes" id="UP000499080"/>
    </source>
</evidence>
<dbReference type="AlphaFoldDB" id="A0A4Y2GWG6"/>
<sequence>MVGIRYATITPKLYVCIKVWTKSFPCLSVRVYANMLSQNRNKPNGCLSKAPPRLYSVSLGDTFPKSGMGRSVLFCVRSLSHLPVSVGSAKSRPIFSRAGCMKLTTRQKAIYRLV</sequence>
<reference evidence="1 2" key="1">
    <citation type="journal article" date="2019" name="Sci. Rep.">
        <title>Orb-weaving spider Araneus ventricosus genome elucidates the spidroin gene catalogue.</title>
        <authorList>
            <person name="Kono N."/>
            <person name="Nakamura H."/>
            <person name="Ohtoshi R."/>
            <person name="Moran D.A.P."/>
            <person name="Shinohara A."/>
            <person name="Yoshida Y."/>
            <person name="Fujiwara M."/>
            <person name="Mori M."/>
            <person name="Tomita M."/>
            <person name="Arakawa K."/>
        </authorList>
    </citation>
    <scope>NUCLEOTIDE SEQUENCE [LARGE SCALE GENOMIC DNA]</scope>
</reference>
<keyword evidence="2" id="KW-1185">Reference proteome</keyword>
<protein>
    <submittedName>
        <fullName evidence="1">Uncharacterized protein</fullName>
    </submittedName>
</protein>